<accession>A0ABX2DFM7</accession>
<organism evidence="2 3">
    <name type="scientific">Pedobacter boryungensis</name>
    <dbReference type="NCBI Taxonomy" id="869962"/>
    <lineage>
        <taxon>Bacteria</taxon>
        <taxon>Pseudomonadati</taxon>
        <taxon>Bacteroidota</taxon>
        <taxon>Sphingobacteriia</taxon>
        <taxon>Sphingobacteriales</taxon>
        <taxon>Sphingobacteriaceae</taxon>
        <taxon>Pedobacter</taxon>
    </lineage>
</organism>
<dbReference type="InterPro" id="IPR001387">
    <property type="entry name" value="Cro/C1-type_HTH"/>
</dbReference>
<feature type="domain" description="HTH cro/C1-type" evidence="1">
    <location>
        <begin position="3"/>
        <end position="36"/>
    </location>
</feature>
<dbReference type="InterPro" id="IPR010982">
    <property type="entry name" value="Lambda_DNA-bd_dom_sf"/>
</dbReference>
<protein>
    <submittedName>
        <fullName evidence="2">Helix-turn-helix transcriptional regulator</fullName>
    </submittedName>
</protein>
<sequence>MKVDPSTVTEWENGKRIPAPKHLLKLEILLDKANKWRIS</sequence>
<evidence type="ECO:0000313" key="3">
    <source>
        <dbReference type="Proteomes" id="UP000762110"/>
    </source>
</evidence>
<dbReference type="PROSITE" id="PS50943">
    <property type="entry name" value="HTH_CROC1"/>
    <property type="match status" value="1"/>
</dbReference>
<evidence type="ECO:0000313" key="2">
    <source>
        <dbReference type="EMBL" id="NQX32855.1"/>
    </source>
</evidence>
<name>A0ABX2DFM7_9SPHI</name>
<reference evidence="2 3" key="1">
    <citation type="submission" date="2020-05" db="EMBL/GenBank/DDBJ databases">
        <title>Description of Pedobacter foliorum sp. nov.</title>
        <authorList>
            <person name="Qi S."/>
            <person name="Carlier A."/>
            <person name="Cnockaert M."/>
            <person name="Vandamme P."/>
        </authorList>
    </citation>
    <scope>NUCLEOTIDE SEQUENCE [LARGE SCALE GENOMIC DNA]</scope>
    <source>
        <strain evidence="2 3">LMG 31300</strain>
    </source>
</reference>
<proteinExistence type="predicted"/>
<dbReference type="Proteomes" id="UP000762110">
    <property type="component" value="Unassembled WGS sequence"/>
</dbReference>
<dbReference type="EMBL" id="JABMKV010000003">
    <property type="protein sequence ID" value="NQX32855.1"/>
    <property type="molecule type" value="Genomic_DNA"/>
</dbReference>
<gene>
    <name evidence="2" type="ORF">HQN85_14025</name>
</gene>
<dbReference type="RefSeq" id="WP_173273549.1">
    <property type="nucleotide sequence ID" value="NZ_JABMKV010000003.1"/>
</dbReference>
<evidence type="ECO:0000259" key="1">
    <source>
        <dbReference type="PROSITE" id="PS50943"/>
    </source>
</evidence>
<keyword evidence="3" id="KW-1185">Reference proteome</keyword>
<dbReference type="Pfam" id="PF01381">
    <property type="entry name" value="HTH_3"/>
    <property type="match status" value="1"/>
</dbReference>
<dbReference type="SUPFAM" id="SSF47413">
    <property type="entry name" value="lambda repressor-like DNA-binding domains"/>
    <property type="match status" value="1"/>
</dbReference>
<comment type="caution">
    <text evidence="2">The sequence shown here is derived from an EMBL/GenBank/DDBJ whole genome shotgun (WGS) entry which is preliminary data.</text>
</comment>
<dbReference type="CDD" id="cd00093">
    <property type="entry name" value="HTH_XRE"/>
    <property type="match status" value="1"/>
</dbReference>